<feature type="transmembrane region" description="Helical" evidence="1">
    <location>
        <begin position="137"/>
        <end position="158"/>
    </location>
</feature>
<keyword evidence="1" id="KW-0472">Membrane</keyword>
<dbReference type="PANTHER" id="PTHR36743:SF1">
    <property type="entry name" value="OS04G0495300 PROTEIN"/>
    <property type="match status" value="1"/>
</dbReference>
<keyword evidence="1" id="KW-1133">Transmembrane helix</keyword>
<organism evidence="2 3">
    <name type="scientific">Carex littledalei</name>
    <dbReference type="NCBI Taxonomy" id="544730"/>
    <lineage>
        <taxon>Eukaryota</taxon>
        <taxon>Viridiplantae</taxon>
        <taxon>Streptophyta</taxon>
        <taxon>Embryophyta</taxon>
        <taxon>Tracheophyta</taxon>
        <taxon>Spermatophyta</taxon>
        <taxon>Magnoliopsida</taxon>
        <taxon>Liliopsida</taxon>
        <taxon>Poales</taxon>
        <taxon>Cyperaceae</taxon>
        <taxon>Cyperoideae</taxon>
        <taxon>Cariceae</taxon>
        <taxon>Carex</taxon>
        <taxon>Carex subgen. Euthyceras</taxon>
    </lineage>
</organism>
<dbReference type="EMBL" id="SWLB01000006">
    <property type="protein sequence ID" value="KAF3337877.1"/>
    <property type="molecule type" value="Genomic_DNA"/>
</dbReference>
<comment type="caution">
    <text evidence="2">The sequence shown here is derived from an EMBL/GenBank/DDBJ whole genome shotgun (WGS) entry which is preliminary data.</text>
</comment>
<accession>A0A833RAM2</accession>
<name>A0A833RAM2_9POAL</name>
<evidence type="ECO:0000313" key="3">
    <source>
        <dbReference type="Proteomes" id="UP000623129"/>
    </source>
</evidence>
<sequence>MGLSPSKRVHTTLAASPEFSTACDSTFSDLLSPSFDHLRPYQLYHASSLLHSSLLLSTPLIPRFAPSCPSQYQVDSTYRRVRSTDGGLTREEFRKFALELFGGAIVKGMGAAVVRRVPLGAAAITGVGMAARVPAGLVGRVVGVYALGVVATTVYLGLG</sequence>
<dbReference type="Proteomes" id="UP000623129">
    <property type="component" value="Unassembled WGS sequence"/>
</dbReference>
<proteinExistence type="predicted"/>
<gene>
    <name evidence="2" type="ORF">FCM35_KLT18464</name>
</gene>
<keyword evidence="1" id="KW-0812">Transmembrane</keyword>
<protein>
    <submittedName>
        <fullName evidence="2">Uncharacterized protein</fullName>
    </submittedName>
</protein>
<reference evidence="2" key="1">
    <citation type="submission" date="2020-01" db="EMBL/GenBank/DDBJ databases">
        <title>Genome sequence of Kobresia littledalei, the first chromosome-level genome in the family Cyperaceae.</title>
        <authorList>
            <person name="Qu G."/>
        </authorList>
    </citation>
    <scope>NUCLEOTIDE SEQUENCE</scope>
    <source>
        <strain evidence="2">C.B.Clarke</strain>
        <tissue evidence="2">Leaf</tissue>
    </source>
</reference>
<keyword evidence="3" id="KW-1185">Reference proteome</keyword>
<dbReference type="PANTHER" id="PTHR36743">
    <property type="entry name" value="OS04G0495300 PROTEIN"/>
    <property type="match status" value="1"/>
</dbReference>
<dbReference type="AlphaFoldDB" id="A0A833RAM2"/>
<evidence type="ECO:0000256" key="1">
    <source>
        <dbReference type="SAM" id="Phobius"/>
    </source>
</evidence>
<dbReference type="OrthoDB" id="673891at2759"/>
<evidence type="ECO:0000313" key="2">
    <source>
        <dbReference type="EMBL" id="KAF3337877.1"/>
    </source>
</evidence>